<dbReference type="Proteomes" id="UP001365542">
    <property type="component" value="Unassembled WGS sequence"/>
</dbReference>
<dbReference type="Pfam" id="PF12770">
    <property type="entry name" value="CHAT"/>
    <property type="match status" value="1"/>
</dbReference>
<dbReference type="EMBL" id="JAVHJO010000009">
    <property type="protein sequence ID" value="KAK6537568.1"/>
    <property type="molecule type" value="Genomic_DNA"/>
</dbReference>
<gene>
    <name evidence="3" type="ORF">TWF694_011750</name>
</gene>
<keyword evidence="4" id="KW-1185">Reference proteome</keyword>
<evidence type="ECO:0000313" key="3">
    <source>
        <dbReference type="EMBL" id="KAK6537568.1"/>
    </source>
</evidence>
<proteinExistence type="predicted"/>
<evidence type="ECO:0000259" key="2">
    <source>
        <dbReference type="Pfam" id="PF12770"/>
    </source>
</evidence>
<reference evidence="3 4" key="1">
    <citation type="submission" date="2019-10" db="EMBL/GenBank/DDBJ databases">
        <authorList>
            <person name="Palmer J.M."/>
        </authorList>
    </citation>
    <scope>NUCLEOTIDE SEQUENCE [LARGE SCALE GENOMIC DNA]</scope>
    <source>
        <strain evidence="3 4">TWF694</strain>
    </source>
</reference>
<accession>A0AAV9X6J5</accession>
<protein>
    <recommendedName>
        <fullName evidence="2">CHAT domain-containing protein</fullName>
    </recommendedName>
</protein>
<organism evidence="3 4">
    <name type="scientific">Orbilia ellipsospora</name>
    <dbReference type="NCBI Taxonomy" id="2528407"/>
    <lineage>
        <taxon>Eukaryota</taxon>
        <taxon>Fungi</taxon>
        <taxon>Dikarya</taxon>
        <taxon>Ascomycota</taxon>
        <taxon>Pezizomycotina</taxon>
        <taxon>Orbiliomycetes</taxon>
        <taxon>Orbiliales</taxon>
        <taxon>Orbiliaceae</taxon>
        <taxon>Orbilia</taxon>
    </lineage>
</organism>
<feature type="region of interest" description="Disordered" evidence="1">
    <location>
        <begin position="728"/>
        <end position="747"/>
    </location>
</feature>
<feature type="region of interest" description="Disordered" evidence="1">
    <location>
        <begin position="1120"/>
        <end position="1141"/>
    </location>
</feature>
<sequence length="1173" mass="132311">MEFVLVANILRDPQHWITRASEYFRLQPEIKKSTLEWTNEELESLIELQDDPNDDSQIELRIYFYFTLFKRTNKAQYLELGTQYAEGWWKGTSESHKDKPRRREMFKCLAGRLVLPLTQSGVHDYMGIVVRAATRAGLSFIDVFEKVAFQYPTDPVPVLGLLISLYQAAAATLPTNDPNSVRMYYLIGSCYKNRYELLSSLDDLEKSVEALDNSLRLIKPGYPGRKYIEDDLKDVLSFRAQQKASIADTNRAIKLCNFDKLRHEQGRADLTCISDVLWLVTLLSHRLTLTKDLSLVSEFTNFLRDAASLGPLSDRLRIILSESQVVCSYNPGFRSRNGGDPAPSVLTIPKLLAAATMEGYGGEMSQLNNAIEFVSLSEERSLKPEYKAEALSQTASLLNQRLLHTGASEDLEQGIILAQKSLDLTPEDHPERPHRLLILAEMLYDKIFETRDYTELDRLGDIAEECLLLVDEDHKWYIQAAYQMASLSVLRFRMTGNLEEIDNGIDLMDSLVPQEKLREGFEVITTKMKLAEMLYLRYQCTGKRKDIDRVIEIMDTTPNDPSTDQLRILSLAWSLHGEVLLMRHRDYGSLQDLARATQMLHKAWNCTHTPNIRRFTSGINLANCFAARGKWAPSAAILEAVIDSLTTLAPKSLQTTSKQGLRFHSVANITASMFINAERTPYEGVRVLELGRGIVTGLMMEMRAEVSHLEKSKPELARKFHSAAKVLDPDEGAPNAPYSSVSDAPLVPNEGTGKMRRQAEADLNEVLKEIREQTGFEDFLLPPSEKTLMEEAASGTIVVVNTSPYRCDAFLIKKDNIETVSLPNMTVPEIEKQAEILKRGDESDVWDVLEWLWDVACKPIFQALKIREGPADGKLPHIWWIPTGPLTKLPLHAAGRHLNGEGETVMDRVISSYSLSIKALVHGRRKRIPTVEDLPHAVLVPMRKTPGEVELPYAQKEVDNIETLFPKLDMKPIRPDRQRDSVLSSLSTCRVFHFAGHGSFNVSDPSKSSLLLEDYMTAPLTVEKVWQQKIQAKPPFLAYLSACSTGANDKIEYNDEGINLINAFQLAGFRHVIGTLWEVNDEYCVKVAKGFYDSMIENGLSDEAVATGLHNAMRALREESVENSDLRKSNHRGQVNGTKNLTGSSAYSRNAKVVRSEELKPSFHWLPYVHFGV</sequence>
<feature type="compositionally biased region" description="Polar residues" evidence="1">
    <location>
        <begin position="1132"/>
        <end position="1141"/>
    </location>
</feature>
<comment type="caution">
    <text evidence="3">The sequence shown here is derived from an EMBL/GenBank/DDBJ whole genome shotgun (WGS) entry which is preliminary data.</text>
</comment>
<feature type="domain" description="CHAT" evidence="2">
    <location>
        <begin position="848"/>
        <end position="1142"/>
    </location>
</feature>
<evidence type="ECO:0000313" key="4">
    <source>
        <dbReference type="Proteomes" id="UP001365542"/>
    </source>
</evidence>
<evidence type="ECO:0000256" key="1">
    <source>
        <dbReference type="SAM" id="MobiDB-lite"/>
    </source>
</evidence>
<name>A0AAV9X6J5_9PEZI</name>
<dbReference type="InterPro" id="IPR024983">
    <property type="entry name" value="CHAT_dom"/>
</dbReference>
<dbReference type="AlphaFoldDB" id="A0AAV9X6J5"/>